<dbReference type="OrthoDB" id="7066825at2"/>
<evidence type="ECO:0000313" key="1">
    <source>
        <dbReference type="EMBL" id="OTQ01069.1"/>
    </source>
</evidence>
<name>A0A242NKI8_9GAMM</name>
<accession>A0A242NKI8</accession>
<evidence type="ECO:0000313" key="2">
    <source>
        <dbReference type="EMBL" id="OTQ09973.1"/>
    </source>
</evidence>
<keyword evidence="3" id="KW-1185">Reference proteome</keyword>
<proteinExistence type="predicted"/>
<reference evidence="3 4" key="1">
    <citation type="submission" date="2017-03" db="EMBL/GenBank/DDBJ databases">
        <title>Comparative genomics of honeybee gut symbionts reveal geographically distinct and subgroup specific antibiotic resistance.</title>
        <authorList>
            <person name="Ludvigsen J."/>
            <person name="Porcellato D."/>
            <person name="Labee-Lund T.M."/>
            <person name="Amdam G.V."/>
            <person name="Rudi K."/>
        </authorList>
    </citation>
    <scope>NUCLEOTIDE SEQUENCE [LARGE SCALE GENOMIC DNA]</scope>
    <source>
        <strain evidence="1 4">A-7-12</strain>
        <strain evidence="2 3">A-9-12</strain>
    </source>
</reference>
<protein>
    <submittedName>
        <fullName evidence="1">Uncharacterized protein</fullName>
    </submittedName>
</protein>
<sequence length="188" mass="21694">MRKLRAIFTACILINMPINQVLSEPKTDQISTQSSNEFLPQFQLPVQSQFFSVNFKKTESFNSNHIQKFTDNYVVLYSSDLSDARILIINEVVANEQEAMQIFLGQAKTRGNQKPEIKLYNNVKYIDGIDSNLNRRYILIQQFDEVNNLVTIKSLVYQLHAKNSDFSDIVNPIEPQQLVSELINFAKQ</sequence>
<organism evidence="1 4">
    <name type="scientific">Gilliamella apicola</name>
    <dbReference type="NCBI Taxonomy" id="1196095"/>
    <lineage>
        <taxon>Bacteria</taxon>
        <taxon>Pseudomonadati</taxon>
        <taxon>Pseudomonadota</taxon>
        <taxon>Gammaproteobacteria</taxon>
        <taxon>Orbales</taxon>
        <taxon>Orbaceae</taxon>
        <taxon>Gilliamella</taxon>
    </lineage>
</organism>
<dbReference type="Proteomes" id="UP000194977">
    <property type="component" value="Unassembled WGS sequence"/>
</dbReference>
<dbReference type="EMBL" id="NARP01000005">
    <property type="protein sequence ID" value="OTQ01069.1"/>
    <property type="molecule type" value="Genomic_DNA"/>
</dbReference>
<dbReference type="AlphaFoldDB" id="A0A242NKI8"/>
<gene>
    <name evidence="2" type="ORF">B6C91_07355</name>
    <name evidence="1" type="ORF">B6D08_02755</name>
</gene>
<dbReference type="Proteomes" id="UP000194800">
    <property type="component" value="Unassembled WGS sequence"/>
</dbReference>
<evidence type="ECO:0000313" key="3">
    <source>
        <dbReference type="Proteomes" id="UP000194800"/>
    </source>
</evidence>
<dbReference type="EMBL" id="NART01000027">
    <property type="protein sequence ID" value="OTQ09973.1"/>
    <property type="molecule type" value="Genomic_DNA"/>
</dbReference>
<evidence type="ECO:0000313" key="4">
    <source>
        <dbReference type="Proteomes" id="UP000194977"/>
    </source>
</evidence>
<comment type="caution">
    <text evidence="1">The sequence shown here is derived from an EMBL/GenBank/DDBJ whole genome shotgun (WGS) entry which is preliminary data.</text>
</comment>
<dbReference type="RefSeq" id="WP_086272370.1">
    <property type="nucleotide sequence ID" value="NZ_MZNE01000033.1"/>
</dbReference>